<proteinExistence type="predicted"/>
<keyword evidence="2" id="KW-1185">Reference proteome</keyword>
<gene>
    <name evidence="1" type="ORF">SAMN04488519_105292</name>
</gene>
<accession>A0A1I5GAW6</accession>
<dbReference type="STRING" id="226506.SAMN04488519_105292"/>
<dbReference type="AlphaFoldDB" id="A0A1I5GAW6"/>
<name>A0A1I5GAW6_9BACT</name>
<evidence type="ECO:0000313" key="1">
    <source>
        <dbReference type="EMBL" id="SFO33130.1"/>
    </source>
</evidence>
<evidence type="ECO:0000313" key="2">
    <source>
        <dbReference type="Proteomes" id="UP000199564"/>
    </source>
</evidence>
<dbReference type="EMBL" id="FOVW01000005">
    <property type="protein sequence ID" value="SFO33130.1"/>
    <property type="molecule type" value="Genomic_DNA"/>
</dbReference>
<organism evidence="1 2">
    <name type="scientific">Algoriphagus ornithinivorans</name>
    <dbReference type="NCBI Taxonomy" id="226506"/>
    <lineage>
        <taxon>Bacteria</taxon>
        <taxon>Pseudomonadati</taxon>
        <taxon>Bacteroidota</taxon>
        <taxon>Cytophagia</taxon>
        <taxon>Cytophagales</taxon>
        <taxon>Cyclobacteriaceae</taxon>
        <taxon>Algoriphagus</taxon>
    </lineage>
</organism>
<sequence>MELSKEHLEFEKIIESIVGLRVYSVSYYSRVERMITSKSFQESHFKQIDSVDFSVLIQSQNNKKIEILWDSSFFQYGVGIKINEDSPFENYQITDVSNSLIWNNTIGQTIENITVNWDVAIEENLDGIIIRKILYPQSLVLSFSNSNKVFISAAGFLERNDEQVYPYLDKLTITQDEALAKQTRMIPPFSVKIRSQKG</sequence>
<dbReference type="RefSeq" id="WP_091653596.1">
    <property type="nucleotide sequence ID" value="NZ_FOVW01000005.1"/>
</dbReference>
<dbReference type="Proteomes" id="UP000199564">
    <property type="component" value="Unassembled WGS sequence"/>
</dbReference>
<reference evidence="2" key="1">
    <citation type="submission" date="2016-10" db="EMBL/GenBank/DDBJ databases">
        <authorList>
            <person name="Varghese N."/>
            <person name="Submissions S."/>
        </authorList>
    </citation>
    <scope>NUCLEOTIDE SEQUENCE [LARGE SCALE GENOMIC DNA]</scope>
    <source>
        <strain evidence="2">DSM 15282</strain>
    </source>
</reference>
<protein>
    <submittedName>
        <fullName evidence="1">Uncharacterized protein</fullName>
    </submittedName>
</protein>